<gene>
    <name evidence="2" type="ORF">CLM73_12155</name>
</gene>
<evidence type="ECO:0000313" key="3">
    <source>
        <dbReference type="Proteomes" id="UP000239477"/>
    </source>
</evidence>
<dbReference type="EMBL" id="CP023270">
    <property type="protein sequence ID" value="AVJ27807.1"/>
    <property type="molecule type" value="Genomic_DNA"/>
</dbReference>
<name>A0A2S0I7P9_9BURK</name>
<keyword evidence="1" id="KW-0812">Transmembrane</keyword>
<evidence type="ECO:0000256" key="1">
    <source>
        <dbReference type="SAM" id="Phobius"/>
    </source>
</evidence>
<dbReference type="Proteomes" id="UP000239477">
    <property type="component" value="Chromosome"/>
</dbReference>
<feature type="transmembrane region" description="Helical" evidence="1">
    <location>
        <begin position="34"/>
        <end position="54"/>
    </location>
</feature>
<sequence length="105" mass="11716">MLAEVGDWLVLAGVAGCGYLVWKGAVRAHRGVAFARVAALGSLGLSAVFFYAWYAQYLRWEFNELGRYYDPIEQVVYTDSGFVWVLPAGVLLAAGLILAWRGWRR</sequence>
<protein>
    <submittedName>
        <fullName evidence="2">Uncharacterized protein</fullName>
    </submittedName>
</protein>
<keyword evidence="1" id="KW-0472">Membrane</keyword>
<reference evidence="2 3" key="1">
    <citation type="submission" date="2017-09" db="EMBL/GenBank/DDBJ databases">
        <title>Genomic, metabolic, and phenotypic characteristics of bacterial isolates from the natural microbiome of the model nematode Caenorhabditis elegans.</title>
        <authorList>
            <person name="Zimmermann J."/>
            <person name="Obeng N."/>
            <person name="Yang W."/>
            <person name="Obeng O."/>
            <person name="Kissoyan K."/>
            <person name="Pees B."/>
            <person name="Dirksen P."/>
            <person name="Hoppner M."/>
            <person name="Franke A."/>
            <person name="Rosenstiel P."/>
            <person name="Leippe M."/>
            <person name="Dierking K."/>
            <person name="Kaleta C."/>
            <person name="Schulenburg H."/>
        </authorList>
    </citation>
    <scope>NUCLEOTIDE SEQUENCE [LARGE SCALE GENOMIC DNA]</scope>
    <source>
        <strain evidence="2 3">MYb73</strain>
    </source>
</reference>
<organism evidence="2 3">
    <name type="scientific">Achromobacter spanius</name>
    <dbReference type="NCBI Taxonomy" id="217203"/>
    <lineage>
        <taxon>Bacteria</taxon>
        <taxon>Pseudomonadati</taxon>
        <taxon>Pseudomonadota</taxon>
        <taxon>Betaproteobacteria</taxon>
        <taxon>Burkholderiales</taxon>
        <taxon>Alcaligenaceae</taxon>
        <taxon>Achromobacter</taxon>
    </lineage>
</organism>
<feature type="transmembrane region" description="Helical" evidence="1">
    <location>
        <begin position="81"/>
        <end position="100"/>
    </location>
</feature>
<evidence type="ECO:0000313" key="2">
    <source>
        <dbReference type="EMBL" id="AVJ27807.1"/>
    </source>
</evidence>
<keyword evidence="1" id="KW-1133">Transmembrane helix</keyword>
<accession>A0A2S0I7P9</accession>
<dbReference type="AlphaFoldDB" id="A0A2S0I7P9"/>
<feature type="transmembrane region" description="Helical" evidence="1">
    <location>
        <begin position="6"/>
        <end position="22"/>
    </location>
</feature>
<proteinExistence type="predicted"/>
<dbReference type="OrthoDB" id="8565420at2"/>
<dbReference type="RefSeq" id="WP_105238652.1">
    <property type="nucleotide sequence ID" value="NZ_CP023270.1"/>
</dbReference>
<keyword evidence="3" id="KW-1185">Reference proteome</keyword>